<proteinExistence type="predicted"/>
<name>A0ABX6UA55_9BRAD</name>
<protein>
    <submittedName>
        <fullName evidence="1">Uncharacterized protein</fullName>
    </submittedName>
</protein>
<organism evidence="1 2">
    <name type="scientific">Bradyrhizobium guangdongense</name>
    <dbReference type="NCBI Taxonomy" id="1325090"/>
    <lineage>
        <taxon>Bacteria</taxon>
        <taxon>Pseudomonadati</taxon>
        <taxon>Pseudomonadota</taxon>
        <taxon>Alphaproteobacteria</taxon>
        <taxon>Hyphomicrobiales</taxon>
        <taxon>Nitrobacteraceae</taxon>
        <taxon>Bradyrhizobium</taxon>
    </lineage>
</organism>
<accession>A0ABX6UA55</accession>
<dbReference type="EMBL" id="CP030057">
    <property type="protein sequence ID" value="QOZ58197.1"/>
    <property type="molecule type" value="Genomic_DNA"/>
</dbReference>
<evidence type="ECO:0000313" key="1">
    <source>
        <dbReference type="EMBL" id="QOZ58197.1"/>
    </source>
</evidence>
<reference evidence="1 2" key="1">
    <citation type="submission" date="2018-06" db="EMBL/GenBank/DDBJ databases">
        <title>Comparative genomics of rhizobia nodulating Arachis hypogaea in China.</title>
        <authorList>
            <person name="Li Y."/>
        </authorList>
    </citation>
    <scope>NUCLEOTIDE SEQUENCE [LARGE SCALE GENOMIC DNA]</scope>
    <source>
        <strain evidence="1 2">CCBAU 51658</strain>
    </source>
</reference>
<dbReference type="Proteomes" id="UP000593880">
    <property type="component" value="Chromosome"/>
</dbReference>
<gene>
    <name evidence="1" type="ORF">XH86_05165</name>
</gene>
<sequence length="140" mass="14837">MKAVRVTGVFQVTLDVLDNSGTSITSIDALTIGCRHVVTVKNFSTSPKQVSVEVSLLNGTTSLEFLVGGYSASQWTDQTHGTIAGGTEGKLSCYLERTSGPNSLNEPIQLVRLKAGDGPPKPLYTVRSSHIPFADTIDAV</sequence>
<keyword evidence="2" id="KW-1185">Reference proteome</keyword>
<evidence type="ECO:0000313" key="2">
    <source>
        <dbReference type="Proteomes" id="UP000593880"/>
    </source>
</evidence>